<dbReference type="AlphaFoldDB" id="W2SM46"/>
<name>W2SM46_NECAM</name>
<keyword evidence="2" id="KW-1185">Reference proteome</keyword>
<organism evidence="1 2">
    <name type="scientific">Necator americanus</name>
    <name type="common">Human hookworm</name>
    <dbReference type="NCBI Taxonomy" id="51031"/>
    <lineage>
        <taxon>Eukaryota</taxon>
        <taxon>Metazoa</taxon>
        <taxon>Ecdysozoa</taxon>
        <taxon>Nematoda</taxon>
        <taxon>Chromadorea</taxon>
        <taxon>Rhabditida</taxon>
        <taxon>Rhabditina</taxon>
        <taxon>Rhabditomorpha</taxon>
        <taxon>Strongyloidea</taxon>
        <taxon>Ancylostomatidae</taxon>
        <taxon>Bunostominae</taxon>
        <taxon>Necator</taxon>
    </lineage>
</organism>
<proteinExistence type="predicted"/>
<gene>
    <name evidence="1" type="ORF">NECAME_14994</name>
</gene>
<evidence type="ECO:0000313" key="1">
    <source>
        <dbReference type="EMBL" id="ETN69941.1"/>
    </source>
</evidence>
<dbReference type="Proteomes" id="UP000053676">
    <property type="component" value="Unassembled WGS sequence"/>
</dbReference>
<dbReference type="EMBL" id="KI669024">
    <property type="protein sequence ID" value="ETN69941.1"/>
    <property type="molecule type" value="Genomic_DNA"/>
</dbReference>
<dbReference type="KEGG" id="nai:NECAME_14994"/>
<evidence type="ECO:0000313" key="2">
    <source>
        <dbReference type="Proteomes" id="UP000053676"/>
    </source>
</evidence>
<reference evidence="2" key="1">
    <citation type="journal article" date="2014" name="Nat. Genet.">
        <title>Genome of the human hookworm Necator americanus.</title>
        <authorList>
            <person name="Tang Y.T."/>
            <person name="Gao X."/>
            <person name="Rosa B.A."/>
            <person name="Abubucker S."/>
            <person name="Hallsworth-Pepin K."/>
            <person name="Martin J."/>
            <person name="Tyagi R."/>
            <person name="Heizer E."/>
            <person name="Zhang X."/>
            <person name="Bhonagiri-Palsikar V."/>
            <person name="Minx P."/>
            <person name="Warren W.C."/>
            <person name="Wang Q."/>
            <person name="Zhan B."/>
            <person name="Hotez P.J."/>
            <person name="Sternberg P.W."/>
            <person name="Dougall A."/>
            <person name="Gaze S.T."/>
            <person name="Mulvenna J."/>
            <person name="Sotillo J."/>
            <person name="Ranganathan S."/>
            <person name="Rabelo E.M."/>
            <person name="Wilson R.K."/>
            <person name="Felgner P.L."/>
            <person name="Bethony J."/>
            <person name="Hawdon J.M."/>
            <person name="Gasser R.B."/>
            <person name="Loukas A."/>
            <person name="Mitreva M."/>
        </authorList>
    </citation>
    <scope>NUCLEOTIDE SEQUENCE [LARGE SCALE GENOMIC DNA]</scope>
</reference>
<protein>
    <submittedName>
        <fullName evidence="1">Uncharacterized protein</fullName>
    </submittedName>
</protein>
<accession>W2SM46</accession>
<sequence>MSDTSEETNPNLEALTNHRFISGKRSGLTGNRRERRAKSFRHQVDFFHFSCAMPKLDDSSVLYNHLFTCAHNVTGTTRISFCP</sequence>